<dbReference type="RefSeq" id="WP_283739978.1">
    <property type="nucleotide sequence ID" value="NZ_JASJEV010000003.1"/>
</dbReference>
<protein>
    <submittedName>
        <fullName evidence="2">Uncharacterized protein</fullName>
    </submittedName>
</protein>
<comment type="caution">
    <text evidence="2">The sequence shown here is derived from an EMBL/GenBank/DDBJ whole genome shotgun (WGS) entry which is preliminary data.</text>
</comment>
<accession>A0ABT7AF49</accession>
<keyword evidence="3" id="KW-1185">Reference proteome</keyword>
<feature type="transmembrane region" description="Helical" evidence="1">
    <location>
        <begin position="16"/>
        <end position="36"/>
    </location>
</feature>
<keyword evidence="1" id="KW-1133">Transmembrane helix</keyword>
<keyword evidence="1" id="KW-0472">Membrane</keyword>
<evidence type="ECO:0000313" key="2">
    <source>
        <dbReference type="EMBL" id="MDJ1157992.1"/>
    </source>
</evidence>
<proteinExistence type="predicted"/>
<evidence type="ECO:0000256" key="1">
    <source>
        <dbReference type="SAM" id="Phobius"/>
    </source>
</evidence>
<evidence type="ECO:0000313" key="3">
    <source>
        <dbReference type="Proteomes" id="UP001321492"/>
    </source>
</evidence>
<keyword evidence="1" id="KW-0812">Transmembrane</keyword>
<feature type="transmembrane region" description="Helical" evidence="1">
    <location>
        <begin position="48"/>
        <end position="67"/>
    </location>
</feature>
<name>A0ABT7AF49_9HYPH</name>
<dbReference type="Proteomes" id="UP001321492">
    <property type="component" value="Unassembled WGS sequence"/>
</dbReference>
<sequence length="83" mass="8442">MAGGNVEGHRRAARRLALGLAAFAVLCMGAPVLLLALAPAGGAGEGPFASLVWTMVIGLVGAALWSVRREAALARRFAADDDV</sequence>
<dbReference type="EMBL" id="JASJEV010000003">
    <property type="protein sequence ID" value="MDJ1157992.1"/>
    <property type="molecule type" value="Genomic_DNA"/>
</dbReference>
<organism evidence="2 3">
    <name type="scientific">Chelatococcus albus</name>
    <dbReference type="NCBI Taxonomy" id="3047466"/>
    <lineage>
        <taxon>Bacteria</taxon>
        <taxon>Pseudomonadati</taxon>
        <taxon>Pseudomonadota</taxon>
        <taxon>Alphaproteobacteria</taxon>
        <taxon>Hyphomicrobiales</taxon>
        <taxon>Chelatococcaceae</taxon>
        <taxon>Chelatococcus</taxon>
    </lineage>
</organism>
<gene>
    <name evidence="2" type="ORF">QNA08_07065</name>
</gene>
<reference evidence="2 3" key="1">
    <citation type="submission" date="2023-05" db="EMBL/GenBank/DDBJ databases">
        <title>Chelatococcus sp. nov., a moderately thermophilic bacterium isolated from hot spring microbial mat.</title>
        <authorList>
            <person name="Hu C.-J."/>
            <person name="Li W.-J."/>
        </authorList>
    </citation>
    <scope>NUCLEOTIDE SEQUENCE [LARGE SCALE GENOMIC DNA]</scope>
    <source>
        <strain evidence="2 3">SYSU G07232</strain>
    </source>
</reference>